<comment type="caution">
    <text evidence="2">The sequence shown here is derived from an EMBL/GenBank/DDBJ whole genome shotgun (WGS) entry which is preliminary data.</text>
</comment>
<dbReference type="Proteomes" id="UP001231189">
    <property type="component" value="Unassembled WGS sequence"/>
</dbReference>
<dbReference type="Pfam" id="PF00646">
    <property type="entry name" value="F-box"/>
    <property type="match status" value="1"/>
</dbReference>
<evidence type="ECO:0000313" key="2">
    <source>
        <dbReference type="EMBL" id="KAK1595152.1"/>
    </source>
</evidence>
<protein>
    <recommendedName>
        <fullName evidence="1">F-box domain-containing protein</fullName>
    </recommendedName>
</protein>
<sequence>MDHEFSPAKICKSVADEDIITNLPEALKDKILCCLPIKEAVQTCLLSRSWRYTWASMTELLFRRSDFASGNGNEKDDACRFLKFTDMFLSLHNGPILKFGLNTLGIEMLSTGGHIYRWMLMLSRNGIKEIHLRTSTLDRYKIPSCFFFCDRLEHVYLRACILTSSQLPPLSKGFKQLSTLHLEHISVQGNSLGDLVASCPNLEKLHLSKLISMHHIYIHSTKLKILTIEGQFQHLNLHTPYLTSATIKLKLQSELNDASTARCNFNLSQFIASLSDVENIRLYGRILECVEHEFLILKTTELFNRLTYIGLEINLGNLKEANLALCLFQHAPNLRLINLKLIPRNLMVPPVRFWESIDRHVCLFQNVHVVCMTNFTGSFAELGFLKLLLEDAPVLRKVIISDKGLDRGVFENLLKMRRTSNEAEIVIL</sequence>
<accession>A0AAD8Q4X5</accession>
<dbReference type="InterPro" id="IPR036047">
    <property type="entry name" value="F-box-like_dom_sf"/>
</dbReference>
<evidence type="ECO:0000313" key="3">
    <source>
        <dbReference type="Proteomes" id="UP001231189"/>
    </source>
</evidence>
<keyword evidence="3" id="KW-1185">Reference proteome</keyword>
<dbReference type="SUPFAM" id="SSF81383">
    <property type="entry name" value="F-box domain"/>
    <property type="match status" value="1"/>
</dbReference>
<reference evidence="2" key="1">
    <citation type="submission" date="2023-07" db="EMBL/GenBank/DDBJ databases">
        <title>A chromosome-level genome assembly of Lolium multiflorum.</title>
        <authorList>
            <person name="Chen Y."/>
            <person name="Copetti D."/>
            <person name="Kolliker R."/>
            <person name="Studer B."/>
        </authorList>
    </citation>
    <scope>NUCLEOTIDE SEQUENCE</scope>
    <source>
        <strain evidence="2">02402/16</strain>
        <tissue evidence="2">Leaf</tissue>
    </source>
</reference>
<organism evidence="2 3">
    <name type="scientific">Lolium multiflorum</name>
    <name type="common">Italian ryegrass</name>
    <name type="synonym">Lolium perenne subsp. multiflorum</name>
    <dbReference type="NCBI Taxonomy" id="4521"/>
    <lineage>
        <taxon>Eukaryota</taxon>
        <taxon>Viridiplantae</taxon>
        <taxon>Streptophyta</taxon>
        <taxon>Embryophyta</taxon>
        <taxon>Tracheophyta</taxon>
        <taxon>Spermatophyta</taxon>
        <taxon>Magnoliopsida</taxon>
        <taxon>Liliopsida</taxon>
        <taxon>Poales</taxon>
        <taxon>Poaceae</taxon>
        <taxon>BOP clade</taxon>
        <taxon>Pooideae</taxon>
        <taxon>Poodae</taxon>
        <taxon>Poeae</taxon>
        <taxon>Poeae Chloroplast Group 2 (Poeae type)</taxon>
        <taxon>Loliodinae</taxon>
        <taxon>Loliinae</taxon>
        <taxon>Lolium</taxon>
    </lineage>
</organism>
<name>A0AAD8Q4X5_LOLMU</name>
<proteinExistence type="predicted"/>
<dbReference type="PANTHER" id="PTHR31639">
    <property type="entry name" value="F-BOX PROTEIN-LIKE"/>
    <property type="match status" value="1"/>
</dbReference>
<dbReference type="AlphaFoldDB" id="A0AAD8Q4X5"/>
<dbReference type="InterPro" id="IPR001810">
    <property type="entry name" value="F-box_dom"/>
</dbReference>
<feature type="domain" description="F-box" evidence="1">
    <location>
        <begin position="23"/>
        <end position="64"/>
    </location>
</feature>
<dbReference type="PANTHER" id="PTHR31639:SF285">
    <property type="entry name" value="OS01G0730200 PROTEIN"/>
    <property type="match status" value="1"/>
</dbReference>
<dbReference type="EMBL" id="JAUUTY010000683">
    <property type="protein sequence ID" value="KAK1595152.1"/>
    <property type="molecule type" value="Genomic_DNA"/>
</dbReference>
<dbReference type="Gene3D" id="3.80.10.10">
    <property type="entry name" value="Ribonuclease Inhibitor"/>
    <property type="match status" value="1"/>
</dbReference>
<dbReference type="InterPro" id="IPR055411">
    <property type="entry name" value="LRR_FXL15/At3g58940/PEG3-like"/>
</dbReference>
<dbReference type="Pfam" id="PF24758">
    <property type="entry name" value="LRR_At5g56370"/>
    <property type="match status" value="1"/>
</dbReference>
<dbReference type="SUPFAM" id="SSF52047">
    <property type="entry name" value="RNI-like"/>
    <property type="match status" value="1"/>
</dbReference>
<evidence type="ECO:0000259" key="1">
    <source>
        <dbReference type="SMART" id="SM00256"/>
    </source>
</evidence>
<dbReference type="InterPro" id="IPR032675">
    <property type="entry name" value="LRR_dom_sf"/>
</dbReference>
<gene>
    <name evidence="2" type="ORF">QYE76_048226</name>
</gene>
<dbReference type="SMART" id="SM00256">
    <property type="entry name" value="FBOX"/>
    <property type="match status" value="1"/>
</dbReference>